<comment type="caution">
    <text evidence="2">The sequence shown here is derived from an EMBL/GenBank/DDBJ whole genome shotgun (WGS) entry which is preliminary data.</text>
</comment>
<dbReference type="EMBL" id="JAAALK010001159">
    <property type="protein sequence ID" value="KAG8043145.1"/>
    <property type="molecule type" value="Genomic_DNA"/>
</dbReference>
<organism evidence="2 3">
    <name type="scientific">Zizania palustris</name>
    <name type="common">Northern wild rice</name>
    <dbReference type="NCBI Taxonomy" id="103762"/>
    <lineage>
        <taxon>Eukaryota</taxon>
        <taxon>Viridiplantae</taxon>
        <taxon>Streptophyta</taxon>
        <taxon>Embryophyta</taxon>
        <taxon>Tracheophyta</taxon>
        <taxon>Spermatophyta</taxon>
        <taxon>Magnoliopsida</taxon>
        <taxon>Liliopsida</taxon>
        <taxon>Poales</taxon>
        <taxon>Poaceae</taxon>
        <taxon>BOP clade</taxon>
        <taxon>Oryzoideae</taxon>
        <taxon>Oryzeae</taxon>
        <taxon>Zizaniinae</taxon>
        <taxon>Zizania</taxon>
    </lineage>
</organism>
<evidence type="ECO:0000256" key="1">
    <source>
        <dbReference type="SAM" id="MobiDB-lite"/>
    </source>
</evidence>
<accession>A0A8J5QUM8</accession>
<dbReference type="Proteomes" id="UP000729402">
    <property type="component" value="Unassembled WGS sequence"/>
</dbReference>
<dbReference type="AlphaFoldDB" id="A0A8J5QUM8"/>
<gene>
    <name evidence="2" type="ORF">GUJ93_ZPchr0586g11359</name>
</gene>
<reference evidence="2" key="1">
    <citation type="journal article" date="2021" name="bioRxiv">
        <title>Whole Genome Assembly and Annotation of Northern Wild Rice, Zizania palustris L., Supports a Whole Genome Duplication in the Zizania Genus.</title>
        <authorList>
            <person name="Haas M."/>
            <person name="Kono T."/>
            <person name="Macchietto M."/>
            <person name="Millas R."/>
            <person name="McGilp L."/>
            <person name="Shao M."/>
            <person name="Duquette J."/>
            <person name="Hirsch C.N."/>
            <person name="Kimball J."/>
        </authorList>
    </citation>
    <scope>NUCLEOTIDE SEQUENCE</scope>
    <source>
        <tissue evidence="2">Fresh leaf tissue</tissue>
    </source>
</reference>
<proteinExistence type="predicted"/>
<reference evidence="2" key="2">
    <citation type="submission" date="2021-02" db="EMBL/GenBank/DDBJ databases">
        <authorList>
            <person name="Kimball J.A."/>
            <person name="Haas M.W."/>
            <person name="Macchietto M."/>
            <person name="Kono T."/>
            <person name="Duquette J."/>
            <person name="Shao M."/>
        </authorList>
    </citation>
    <scope>NUCLEOTIDE SEQUENCE</scope>
    <source>
        <tissue evidence="2">Fresh leaf tissue</tissue>
    </source>
</reference>
<keyword evidence="3" id="KW-1185">Reference proteome</keyword>
<sequence>MSLIDRTYPVTGMKKLIHLTNALLGDDLTVQAVSLFQPNLARNHHVCWVVEALPQRRRRRDAEGPGRRGGGGGFRCSREGRSCRDGAVMSVDQITDRGGGGVVLDGKNKVAIC</sequence>
<evidence type="ECO:0000313" key="3">
    <source>
        <dbReference type="Proteomes" id="UP000729402"/>
    </source>
</evidence>
<feature type="region of interest" description="Disordered" evidence="1">
    <location>
        <begin position="57"/>
        <end position="78"/>
    </location>
</feature>
<name>A0A8J5QUM8_ZIZPA</name>
<protein>
    <submittedName>
        <fullName evidence="2">Uncharacterized protein</fullName>
    </submittedName>
</protein>
<evidence type="ECO:0000313" key="2">
    <source>
        <dbReference type="EMBL" id="KAG8043145.1"/>
    </source>
</evidence>